<evidence type="ECO:0000313" key="2">
    <source>
        <dbReference type="Proteomes" id="UP001178507"/>
    </source>
</evidence>
<name>A0AA36MRH1_9DINO</name>
<evidence type="ECO:0000313" key="1">
    <source>
        <dbReference type="EMBL" id="CAJ1377428.1"/>
    </source>
</evidence>
<organism evidence="1 2">
    <name type="scientific">Effrenium voratum</name>
    <dbReference type="NCBI Taxonomy" id="2562239"/>
    <lineage>
        <taxon>Eukaryota</taxon>
        <taxon>Sar</taxon>
        <taxon>Alveolata</taxon>
        <taxon>Dinophyceae</taxon>
        <taxon>Suessiales</taxon>
        <taxon>Symbiodiniaceae</taxon>
        <taxon>Effrenium</taxon>
    </lineage>
</organism>
<dbReference type="Gene3D" id="1.25.40.20">
    <property type="entry name" value="Ankyrin repeat-containing domain"/>
    <property type="match status" value="1"/>
</dbReference>
<dbReference type="SUPFAM" id="SSF48403">
    <property type="entry name" value="Ankyrin repeat"/>
    <property type="match status" value="1"/>
</dbReference>
<dbReference type="AlphaFoldDB" id="A0AA36MRH1"/>
<dbReference type="EMBL" id="CAUJNA010000462">
    <property type="protein sequence ID" value="CAJ1377428.1"/>
    <property type="molecule type" value="Genomic_DNA"/>
</dbReference>
<accession>A0AA36MRH1</accession>
<sequence>MEPLRPGPLAEALLRAPFPRRPVQRVWQDTLLQALDPSISDGDAYCAVALLLCSTGCEGLANAAFEGGVRPLHLVAAGGGTLRDPDRLTTARAQTLLPLLLGAGAELEARDELHGATALGWAAGNVCLAGLSCLVGLGADVEAEDHYGMTVQARLVIQGFQDAEDFLKETWRLSKPRSAPSLPALRCRLGPWAEAEARLGAARRVALLVRGLAERQVELPGTAAELMAKFCMDFHLWPPTTQPKLP</sequence>
<gene>
    <name evidence="1" type="ORF">EVOR1521_LOCUS6231</name>
</gene>
<dbReference type="InterPro" id="IPR036770">
    <property type="entry name" value="Ankyrin_rpt-contain_sf"/>
</dbReference>
<reference evidence="1" key="1">
    <citation type="submission" date="2023-08" db="EMBL/GenBank/DDBJ databases">
        <authorList>
            <person name="Chen Y."/>
            <person name="Shah S."/>
            <person name="Dougan E. K."/>
            <person name="Thang M."/>
            <person name="Chan C."/>
        </authorList>
    </citation>
    <scope>NUCLEOTIDE SEQUENCE</scope>
</reference>
<comment type="caution">
    <text evidence="1">The sequence shown here is derived from an EMBL/GenBank/DDBJ whole genome shotgun (WGS) entry which is preliminary data.</text>
</comment>
<dbReference type="Proteomes" id="UP001178507">
    <property type="component" value="Unassembled WGS sequence"/>
</dbReference>
<keyword evidence="2" id="KW-1185">Reference proteome</keyword>
<proteinExistence type="predicted"/>
<protein>
    <submittedName>
        <fullName evidence="1">Uncharacterized protein</fullName>
    </submittedName>
</protein>